<evidence type="ECO:0000313" key="6">
    <source>
        <dbReference type="EMBL" id="EFB20097.1"/>
    </source>
</evidence>
<feature type="non-terminal residue" evidence="6">
    <location>
        <position position="402"/>
    </location>
</feature>
<dbReference type="InterPro" id="IPR002957">
    <property type="entry name" value="Keratin_I"/>
</dbReference>
<dbReference type="Gene3D" id="1.20.5.1160">
    <property type="entry name" value="Vasodilator-stimulated phosphoprotein"/>
    <property type="match status" value="1"/>
</dbReference>
<evidence type="ECO:0000259" key="5">
    <source>
        <dbReference type="PROSITE" id="PS51842"/>
    </source>
</evidence>
<dbReference type="InParanoid" id="D2HIR1"/>
<evidence type="ECO:0000256" key="3">
    <source>
        <dbReference type="ARBA" id="ARBA00023054"/>
    </source>
</evidence>
<evidence type="ECO:0000256" key="2">
    <source>
        <dbReference type="ARBA" id="ARBA00022754"/>
    </source>
</evidence>
<dbReference type="InterPro" id="IPR039008">
    <property type="entry name" value="IF_rod_dom"/>
</dbReference>
<dbReference type="GO" id="GO:0030855">
    <property type="term" value="P:epithelial cell differentiation"/>
    <property type="evidence" value="ECO:0007669"/>
    <property type="project" value="TreeGrafter"/>
</dbReference>
<dbReference type="Gene3D" id="1.20.5.170">
    <property type="match status" value="1"/>
</dbReference>
<dbReference type="GO" id="GO:0045109">
    <property type="term" value="P:intermediate filament organization"/>
    <property type="evidence" value="ECO:0007669"/>
    <property type="project" value="TreeGrafter"/>
</dbReference>
<dbReference type="PANTHER" id="PTHR23239:SF96">
    <property type="entry name" value="KERATIN, TYPE I CYTOSKELETAL 9"/>
    <property type="match status" value="1"/>
</dbReference>
<dbReference type="SUPFAM" id="SSF64593">
    <property type="entry name" value="Intermediate filament protein, coiled coil region"/>
    <property type="match status" value="2"/>
</dbReference>
<keyword evidence="2" id="KW-0403">Intermediate filament</keyword>
<proteinExistence type="predicted"/>
<dbReference type="PANTHER" id="PTHR23239">
    <property type="entry name" value="INTERMEDIATE FILAMENT"/>
    <property type="match status" value="1"/>
</dbReference>
<keyword evidence="1" id="KW-0416">Keratin</keyword>
<dbReference type="GO" id="GO:0005198">
    <property type="term" value="F:structural molecule activity"/>
    <property type="evidence" value="ECO:0007669"/>
    <property type="project" value="InterPro"/>
</dbReference>
<sequence length="402" mass="44047">SSSSSYGAGSSGACGRGGGGSFGSSYGGGSGGGFSAGSFGGRSRGFGGGSGGCFGGGSGGGFGGSGGFWGGSGGGFGGFGSGFDSGAGGILGADEKTTMQGLNSRLASYLDKVQSLENANKELENKIREWYDKQGSRVCHRNYSPYYDTIEDLKNQIVNITVNSNKTVLDLDNTRMTLDDFRMKYEMENSLRQGVDADINGLRKVLDDLTMQKSDLEMQYESLQEELIALKKNHEEEMNQLTGQNSGDVSVEINAAPGKDLTKILNDMREEYERISAKNRRDIEEQYETQMSQMEQEVTSSGREMESNHREVTQLRHSIQEMEIELQSQLSKKSALEKSLEDTKNRYCGQLQQLQEQISNLEGQITEIREEIECQNQEYSLLLNIKTRLEQEIKTYRSLLEG</sequence>
<dbReference type="PROSITE" id="PS51842">
    <property type="entry name" value="IF_ROD_2"/>
    <property type="match status" value="1"/>
</dbReference>
<keyword evidence="3 4" id="KW-0175">Coiled coil</keyword>
<feature type="non-terminal residue" evidence="6">
    <location>
        <position position="1"/>
    </location>
</feature>
<dbReference type="Gene3D" id="1.20.5.500">
    <property type="entry name" value="Single helix bin"/>
    <property type="match status" value="1"/>
</dbReference>
<reference evidence="6" key="1">
    <citation type="journal article" date="2010" name="Nature">
        <title>The sequence and de novo assembly of the giant panda genome.</title>
        <authorList>
            <person name="Li R."/>
            <person name="Fan W."/>
            <person name="Tian G."/>
            <person name="Zhu H."/>
            <person name="He L."/>
            <person name="Cai J."/>
            <person name="Huang Q."/>
            <person name="Cai Q."/>
            <person name="Li B."/>
            <person name="Bai Y."/>
            <person name="Zhang Z."/>
            <person name="Zhang Y."/>
            <person name="Wang W."/>
            <person name="Li J."/>
            <person name="Wei F."/>
            <person name="Li H."/>
            <person name="Jian M."/>
            <person name="Li J."/>
            <person name="Zhang Z."/>
            <person name="Nielsen R."/>
            <person name="Li D."/>
            <person name="Gu W."/>
            <person name="Yang Z."/>
            <person name="Xuan Z."/>
            <person name="Ryder O.A."/>
            <person name="Leung F.C."/>
            <person name="Zhou Y."/>
            <person name="Cao J."/>
            <person name="Sun X."/>
            <person name="Fu Y."/>
            <person name="Fang X."/>
            <person name="Guo X."/>
            <person name="Wang B."/>
            <person name="Hou R."/>
            <person name="Shen F."/>
            <person name="Mu B."/>
            <person name="Ni P."/>
            <person name="Lin R."/>
            <person name="Qian W."/>
            <person name="Wang G."/>
            <person name="Yu C."/>
            <person name="Nie W."/>
            <person name="Wang J."/>
            <person name="Wu Z."/>
            <person name="Liang H."/>
            <person name="Min J."/>
            <person name="Wu Q."/>
            <person name="Cheng S."/>
            <person name="Ruan J."/>
            <person name="Wang M."/>
            <person name="Shi Z."/>
            <person name="Wen M."/>
            <person name="Liu B."/>
            <person name="Ren X."/>
            <person name="Zheng H."/>
            <person name="Dong D."/>
            <person name="Cook K."/>
            <person name="Shan G."/>
            <person name="Zhang H."/>
            <person name="Kosiol C."/>
            <person name="Xie X."/>
            <person name="Lu Z."/>
            <person name="Zheng H."/>
            <person name="Li Y."/>
            <person name="Steiner C.C."/>
            <person name="Lam T.T."/>
            <person name="Lin S."/>
            <person name="Zhang Q."/>
            <person name="Li G."/>
            <person name="Tian J."/>
            <person name="Gong T."/>
            <person name="Liu H."/>
            <person name="Zhang D."/>
            <person name="Fang L."/>
            <person name="Ye C."/>
            <person name="Zhang J."/>
            <person name="Hu W."/>
            <person name="Xu A."/>
            <person name="Ren Y."/>
            <person name="Zhang G."/>
            <person name="Bruford M.W."/>
            <person name="Li Q."/>
            <person name="Ma L."/>
            <person name="Guo Y."/>
            <person name="An N."/>
            <person name="Hu Y."/>
            <person name="Zheng Y."/>
            <person name="Shi Y."/>
            <person name="Li Z."/>
            <person name="Liu Q."/>
            <person name="Chen Y."/>
            <person name="Zhao J."/>
            <person name="Qu N."/>
            <person name="Zhao S."/>
            <person name="Tian F."/>
            <person name="Wang X."/>
            <person name="Wang H."/>
            <person name="Xu L."/>
            <person name="Liu X."/>
            <person name="Vinar T."/>
            <person name="Wang Y."/>
            <person name="Lam T.W."/>
            <person name="Yiu S.M."/>
            <person name="Liu S."/>
            <person name="Zhang H."/>
            <person name="Li D."/>
            <person name="Huang Y."/>
            <person name="Wang X."/>
            <person name="Yang G."/>
            <person name="Jiang Z."/>
            <person name="Wang J."/>
            <person name="Qin N."/>
            <person name="Li L."/>
            <person name="Li J."/>
            <person name="Bolund L."/>
            <person name="Kristiansen K."/>
            <person name="Wong G.K."/>
            <person name="Olson M."/>
            <person name="Zhang X."/>
            <person name="Li S."/>
            <person name="Yang H."/>
            <person name="Wang J."/>
            <person name="Wang J."/>
        </authorList>
    </citation>
    <scope>NUCLEOTIDE SEQUENCE [LARGE SCALE GENOMIC DNA]</scope>
</reference>
<feature type="coiled-coil region" evidence="4">
    <location>
        <begin position="99"/>
        <end position="133"/>
    </location>
</feature>
<dbReference type="SMART" id="SM01391">
    <property type="entry name" value="Filament"/>
    <property type="match status" value="1"/>
</dbReference>
<name>D2HIR1_AILME</name>
<dbReference type="PRINTS" id="PR01248">
    <property type="entry name" value="TYPE1KERATIN"/>
</dbReference>
<dbReference type="EMBL" id="GL192892">
    <property type="protein sequence ID" value="EFB20097.1"/>
    <property type="molecule type" value="Genomic_DNA"/>
</dbReference>
<dbReference type="AlphaFoldDB" id="D2HIR1"/>
<dbReference type="FunFam" id="1.20.5.170:FF:000002">
    <property type="entry name" value="Type I keratin KA11"/>
    <property type="match status" value="1"/>
</dbReference>
<dbReference type="FunFam" id="1.20.5.500:FF:000001">
    <property type="entry name" value="Type II keratin 23"/>
    <property type="match status" value="1"/>
</dbReference>
<dbReference type="FunFam" id="1.20.5.1160:FF:000002">
    <property type="entry name" value="Type I keratin 10"/>
    <property type="match status" value="1"/>
</dbReference>
<dbReference type="GO" id="GO:0005882">
    <property type="term" value="C:intermediate filament"/>
    <property type="evidence" value="ECO:0007669"/>
    <property type="project" value="UniProtKB-KW"/>
</dbReference>
<protein>
    <recommendedName>
        <fullName evidence="5">IF rod domain-containing protein</fullName>
    </recommendedName>
</protein>
<accession>D2HIR1</accession>
<organism evidence="6">
    <name type="scientific">Ailuropoda melanoleuca</name>
    <name type="common">Giant panda</name>
    <dbReference type="NCBI Taxonomy" id="9646"/>
    <lineage>
        <taxon>Eukaryota</taxon>
        <taxon>Metazoa</taxon>
        <taxon>Chordata</taxon>
        <taxon>Craniata</taxon>
        <taxon>Vertebrata</taxon>
        <taxon>Euteleostomi</taxon>
        <taxon>Mammalia</taxon>
        <taxon>Eutheria</taxon>
        <taxon>Laurasiatheria</taxon>
        <taxon>Carnivora</taxon>
        <taxon>Caniformia</taxon>
        <taxon>Ursidae</taxon>
        <taxon>Ailuropoda</taxon>
    </lineage>
</organism>
<gene>
    <name evidence="6" type="ORF">PANDA_011127</name>
</gene>
<feature type="domain" description="IF rod" evidence="5">
    <location>
        <begin position="95"/>
        <end position="402"/>
    </location>
</feature>
<evidence type="ECO:0000256" key="4">
    <source>
        <dbReference type="SAM" id="Coils"/>
    </source>
</evidence>
<evidence type="ECO:0000256" key="1">
    <source>
        <dbReference type="ARBA" id="ARBA00022744"/>
    </source>
</evidence>
<dbReference type="Pfam" id="PF00038">
    <property type="entry name" value="Filament"/>
    <property type="match status" value="1"/>
</dbReference>
<feature type="coiled-coil region" evidence="4">
    <location>
        <begin position="199"/>
        <end position="392"/>
    </location>
</feature>